<reference evidence="26" key="1">
    <citation type="submission" date="2020-10" db="EMBL/GenBank/DDBJ databases">
        <title>Chromosome-scale genome assembly of the Allis shad, Alosa alosa.</title>
        <authorList>
            <person name="Margot Z."/>
            <person name="Christophe K."/>
            <person name="Cabau C."/>
            <person name="Louis A."/>
            <person name="Berthelot C."/>
            <person name="Parey E."/>
            <person name="Roest Crollius H."/>
            <person name="Montfort J."/>
            <person name="Robinson-Rechavi M."/>
            <person name="Bucao C."/>
            <person name="Bouchez O."/>
            <person name="Gislard M."/>
            <person name="Lluch J."/>
            <person name="Milhes M."/>
            <person name="Lampietro C."/>
            <person name="Lopez Roques C."/>
            <person name="Donnadieu C."/>
            <person name="Braasch I."/>
            <person name="Desvignes T."/>
            <person name="Postlethwait J."/>
            <person name="Bobe J."/>
            <person name="Guiguen Y."/>
        </authorList>
    </citation>
    <scope>NUCLEOTIDE SEQUENCE</scope>
    <source>
        <strain evidence="26">M-15738</strain>
        <tissue evidence="26">Blood</tissue>
    </source>
</reference>
<evidence type="ECO:0000256" key="23">
    <source>
        <dbReference type="ARBA" id="ARBA00080589"/>
    </source>
</evidence>
<dbReference type="GO" id="GO:0001501">
    <property type="term" value="P:skeletal system development"/>
    <property type="evidence" value="ECO:0007669"/>
    <property type="project" value="UniProtKB-ARBA"/>
</dbReference>
<evidence type="ECO:0000256" key="11">
    <source>
        <dbReference type="ARBA" id="ARBA00022777"/>
    </source>
</evidence>
<accession>A0AAV6FRX1</accession>
<dbReference type="Pfam" id="PF12260">
    <property type="entry name" value="PIP49_C"/>
    <property type="match status" value="1"/>
</dbReference>
<evidence type="ECO:0000256" key="18">
    <source>
        <dbReference type="ARBA" id="ARBA00023180"/>
    </source>
</evidence>
<evidence type="ECO:0000256" key="13">
    <source>
        <dbReference type="ARBA" id="ARBA00022840"/>
    </source>
</evidence>
<dbReference type="GO" id="GO:0005576">
    <property type="term" value="C:extracellular region"/>
    <property type="evidence" value="ECO:0007669"/>
    <property type="project" value="UniProtKB-SubCell"/>
</dbReference>
<evidence type="ECO:0000256" key="22">
    <source>
        <dbReference type="ARBA" id="ARBA00079014"/>
    </source>
</evidence>
<name>A0AAV6FRX1_9TELE</name>
<evidence type="ECO:0000256" key="24">
    <source>
        <dbReference type="ARBA" id="ARBA00082327"/>
    </source>
</evidence>
<keyword evidence="7" id="KW-0597">Phosphoprotein</keyword>
<dbReference type="GO" id="GO:0030154">
    <property type="term" value="P:cell differentiation"/>
    <property type="evidence" value="ECO:0007669"/>
    <property type="project" value="UniProtKB-KW"/>
</dbReference>
<keyword evidence="8" id="KW-0808">Transferase</keyword>
<dbReference type="PANTHER" id="PTHR46448">
    <property type="entry name" value="PROTEIN KINASE DOMAIN-CONTAINING PROTEIN"/>
    <property type="match status" value="1"/>
</dbReference>
<evidence type="ECO:0000256" key="2">
    <source>
        <dbReference type="ARBA" id="ARBA00004613"/>
    </source>
</evidence>
<evidence type="ECO:0000256" key="1">
    <source>
        <dbReference type="ARBA" id="ARBA00004555"/>
    </source>
</evidence>
<evidence type="ECO:0000313" key="27">
    <source>
        <dbReference type="Proteomes" id="UP000823561"/>
    </source>
</evidence>
<keyword evidence="12" id="KW-0221">Differentiation</keyword>
<evidence type="ECO:0000313" key="26">
    <source>
        <dbReference type="EMBL" id="KAG5265544.1"/>
    </source>
</evidence>
<keyword evidence="18" id="KW-0325">Glycoprotein</keyword>
<keyword evidence="5" id="KW-0217">Developmental protein</keyword>
<comment type="catalytic activity">
    <reaction evidence="19">
        <text>L-tyrosyl-[protein] + ATP = O-phospho-L-tyrosyl-[protein] + ADP + H(+)</text>
        <dbReference type="Rhea" id="RHEA:10596"/>
        <dbReference type="Rhea" id="RHEA-COMP:10136"/>
        <dbReference type="Rhea" id="RHEA-COMP:20101"/>
        <dbReference type="ChEBI" id="CHEBI:15378"/>
        <dbReference type="ChEBI" id="CHEBI:30616"/>
        <dbReference type="ChEBI" id="CHEBI:46858"/>
        <dbReference type="ChEBI" id="CHEBI:61978"/>
        <dbReference type="ChEBI" id="CHEBI:456216"/>
        <dbReference type="EC" id="2.7.10.2"/>
    </reaction>
    <physiologicalReaction direction="left-to-right" evidence="19">
        <dbReference type="Rhea" id="RHEA:10597"/>
    </physiologicalReaction>
</comment>
<evidence type="ECO:0000256" key="21">
    <source>
        <dbReference type="ARBA" id="ARBA00078617"/>
    </source>
</evidence>
<dbReference type="SUPFAM" id="SSF56112">
    <property type="entry name" value="Protein kinase-like (PK-like)"/>
    <property type="match status" value="1"/>
</dbReference>
<keyword evidence="15" id="KW-0653">Protein transport</keyword>
<sequence>MLTALSTTRFPGPSMSSARSPLCAVALFALLVLASTFLMRSWHYDLQEKIFASRHPGVDFLSVQNILFKELQERHEEIIPFYIATDGDNLLEFSGNFVSFYPSIKPDRMRKYNHKEKIIGSSSPDEDVVGCDQLDDMKVVDFLGSGYTKTVVKVDLPDGLTIALKSINNQGTDMRKCLEEFKDHVGCHELVSFKLKKEIVLLQRLQHPNIVKLKGHCRDRTPAGGITAILEQGTPLQMIQLLQSPWEERFRVCLGVVRLLHYLSQSPLGSVALLDFQPRQFVMVDGELKLTDLDDATAREPLCRKDADCFLQFPLRNFSGRCSERGRCEGMNEMRNLYNAHRYFFLYLLPHQAPPTLRPLVDQIMNSTAELRNDINGTLEAFEEVFHIFKSGLHLENLPPTLIREYTSMRGVSSAGNVDYRCWPSYSQQGCVLSVHSAKEAAAICHSHPQCSSFSLRDQRTWTGRLLATFRSGFSHLVPDVHSVVYVRKTKASLGGGPQ</sequence>
<comment type="subcellular location">
    <subcellularLocation>
        <location evidence="1">Golgi apparatus</location>
    </subcellularLocation>
    <subcellularLocation>
        <location evidence="2">Secreted</location>
    </subcellularLocation>
</comment>
<dbReference type="Proteomes" id="UP000823561">
    <property type="component" value="Chromosome 19"/>
</dbReference>
<dbReference type="AlphaFoldDB" id="A0AAV6FRX1"/>
<evidence type="ECO:0000256" key="17">
    <source>
        <dbReference type="ARBA" id="ARBA00023137"/>
    </source>
</evidence>
<evidence type="ECO:0000256" key="19">
    <source>
        <dbReference type="ARBA" id="ARBA00051942"/>
    </source>
</evidence>
<keyword evidence="17" id="KW-0829">Tyrosine-protein kinase</keyword>
<dbReference type="Gene3D" id="1.10.510.10">
    <property type="entry name" value="Transferase(Phosphotransferase) domain 1"/>
    <property type="match status" value="1"/>
</dbReference>
<evidence type="ECO:0000256" key="4">
    <source>
        <dbReference type="ARBA" id="ARBA00022448"/>
    </source>
</evidence>
<keyword evidence="16" id="KW-0333">Golgi apparatus</keyword>
<dbReference type="GO" id="GO:0004715">
    <property type="term" value="F:non-membrane spanning protein tyrosine kinase activity"/>
    <property type="evidence" value="ECO:0007669"/>
    <property type="project" value="UniProtKB-EC"/>
</dbReference>
<feature type="domain" description="Protein kinase" evidence="25">
    <location>
        <begin position="137"/>
        <end position="499"/>
    </location>
</feature>
<dbReference type="InterPro" id="IPR022049">
    <property type="entry name" value="FAM69_kinase_dom"/>
</dbReference>
<evidence type="ECO:0000256" key="3">
    <source>
        <dbReference type="ARBA" id="ARBA00011903"/>
    </source>
</evidence>
<dbReference type="EC" id="2.7.10.2" evidence="3"/>
<dbReference type="InterPro" id="IPR011009">
    <property type="entry name" value="Kinase-like_dom_sf"/>
</dbReference>
<evidence type="ECO:0000259" key="25">
    <source>
        <dbReference type="PROSITE" id="PS50011"/>
    </source>
</evidence>
<evidence type="ECO:0000256" key="15">
    <source>
        <dbReference type="ARBA" id="ARBA00022927"/>
    </source>
</evidence>
<evidence type="ECO:0000256" key="12">
    <source>
        <dbReference type="ARBA" id="ARBA00022782"/>
    </source>
</evidence>
<comment type="caution">
    <text evidence="26">The sequence shown here is derived from an EMBL/GenBank/DDBJ whole genome shotgun (WGS) entry which is preliminary data.</text>
</comment>
<dbReference type="InterPro" id="IPR000719">
    <property type="entry name" value="Prot_kinase_dom"/>
</dbReference>
<dbReference type="GO" id="GO:0005794">
    <property type="term" value="C:Golgi apparatus"/>
    <property type="evidence" value="ECO:0007669"/>
    <property type="project" value="UniProtKB-SubCell"/>
</dbReference>
<dbReference type="InterPro" id="IPR042983">
    <property type="entry name" value="PKDCC"/>
</dbReference>
<evidence type="ECO:0000256" key="7">
    <source>
        <dbReference type="ARBA" id="ARBA00022553"/>
    </source>
</evidence>
<keyword evidence="10" id="KW-0547">Nucleotide-binding</keyword>
<keyword evidence="11" id="KW-0418">Kinase</keyword>
<dbReference type="PROSITE" id="PS50011">
    <property type="entry name" value="PROTEIN_KINASE_DOM"/>
    <property type="match status" value="1"/>
</dbReference>
<evidence type="ECO:0000256" key="8">
    <source>
        <dbReference type="ARBA" id="ARBA00022679"/>
    </source>
</evidence>
<proteinExistence type="predicted"/>
<evidence type="ECO:0000256" key="14">
    <source>
        <dbReference type="ARBA" id="ARBA00022855"/>
    </source>
</evidence>
<evidence type="ECO:0000256" key="20">
    <source>
        <dbReference type="ARBA" id="ARBA00072258"/>
    </source>
</evidence>
<evidence type="ECO:0000256" key="6">
    <source>
        <dbReference type="ARBA" id="ARBA00022525"/>
    </source>
</evidence>
<keyword evidence="4" id="KW-0813">Transport</keyword>
<evidence type="ECO:0000256" key="9">
    <source>
        <dbReference type="ARBA" id="ARBA00022729"/>
    </source>
</evidence>
<dbReference type="GO" id="GO:0001503">
    <property type="term" value="P:ossification"/>
    <property type="evidence" value="ECO:0007669"/>
    <property type="project" value="UniProtKB-KW"/>
</dbReference>
<dbReference type="GO" id="GO:0015031">
    <property type="term" value="P:protein transport"/>
    <property type="evidence" value="ECO:0007669"/>
    <property type="project" value="UniProtKB-KW"/>
</dbReference>
<evidence type="ECO:0000256" key="10">
    <source>
        <dbReference type="ARBA" id="ARBA00022741"/>
    </source>
</evidence>
<keyword evidence="14" id="KW-0892">Osteogenesis</keyword>
<keyword evidence="13" id="KW-0067">ATP-binding</keyword>
<dbReference type="PANTHER" id="PTHR46448:SF2">
    <property type="entry name" value="PROTEIN KINASE DOMAIN-CONTAINING PROTEIN"/>
    <property type="match status" value="1"/>
</dbReference>
<organism evidence="26 27">
    <name type="scientific">Alosa alosa</name>
    <name type="common">allis shad</name>
    <dbReference type="NCBI Taxonomy" id="278164"/>
    <lineage>
        <taxon>Eukaryota</taxon>
        <taxon>Metazoa</taxon>
        <taxon>Chordata</taxon>
        <taxon>Craniata</taxon>
        <taxon>Vertebrata</taxon>
        <taxon>Euteleostomi</taxon>
        <taxon>Actinopterygii</taxon>
        <taxon>Neopterygii</taxon>
        <taxon>Teleostei</taxon>
        <taxon>Clupei</taxon>
        <taxon>Clupeiformes</taxon>
        <taxon>Clupeoidei</taxon>
        <taxon>Clupeidae</taxon>
        <taxon>Alosa</taxon>
    </lineage>
</organism>
<evidence type="ECO:0000256" key="5">
    <source>
        <dbReference type="ARBA" id="ARBA00022473"/>
    </source>
</evidence>
<protein>
    <recommendedName>
        <fullName evidence="20">Extracellular tyrosine-protein kinase PKDCC</fullName>
        <ecNumber evidence="3">2.7.10.2</ecNumber>
    </recommendedName>
    <alternativeName>
        <fullName evidence="21">Protein kinase domain-containing protein, cytoplasmic</fullName>
    </alternativeName>
    <alternativeName>
        <fullName evidence="22">Protein kinase-like protein SgK493</fullName>
    </alternativeName>
    <alternativeName>
        <fullName evidence="23">Sugen kinase 493</fullName>
    </alternativeName>
    <alternativeName>
        <fullName evidence="24">Vertebrate lonesome kinase</fullName>
    </alternativeName>
</protein>
<dbReference type="GO" id="GO:0005524">
    <property type="term" value="F:ATP binding"/>
    <property type="evidence" value="ECO:0007669"/>
    <property type="project" value="UniProtKB-KW"/>
</dbReference>
<gene>
    <name evidence="26" type="ORF">AALO_G00243660</name>
</gene>
<dbReference type="EMBL" id="JADWDJ010000019">
    <property type="protein sequence ID" value="KAG5265544.1"/>
    <property type="molecule type" value="Genomic_DNA"/>
</dbReference>
<keyword evidence="6" id="KW-0964">Secreted</keyword>
<dbReference type="FunFam" id="1.10.510.10:FF:000552">
    <property type="entry name" value="extracellular tyrosine-protein kinase PKDCC isoform X5"/>
    <property type="match status" value="1"/>
</dbReference>
<evidence type="ECO:0000256" key="16">
    <source>
        <dbReference type="ARBA" id="ARBA00023034"/>
    </source>
</evidence>
<keyword evidence="9" id="KW-0732">Signal</keyword>
<keyword evidence="27" id="KW-1185">Reference proteome</keyword>